<protein>
    <recommendedName>
        <fullName evidence="8">CCHC-type domain-containing protein</fullName>
    </recommendedName>
</protein>
<sequence length="358" mass="41768">MTINGLETAEGLDCVRTIEELARVLKKHSGLRNILPITTAKVPIVKFFHLRSGLEVDISLYNTLALHNTRLLSAYSAIDPRVKYLCYTMKIYKGEKKPEIFVDGWNIYFFDQIDELPNYWPEYGKNTESVGQLWLGLLRFYTEEFDFKEHVISIRRKSLLTTFKKQWTSKYIVIEDPFDLNHNLGAGLSRKMTNFIMKAFINGRRVFGIPVKGFPKDYPSKMEYFFDPDVLTEGELAPNDRCCRICGKIGHFMKDCPMRRKVRRREIQNKYTEREASTKGDKPVQCTPQKAKPVRAAAEPGRESVLRPPMEKWKRQEDRDLRDRRWFTCGREGHVRKECPQLRGSADTFSSKQDKTTS</sequence>
<evidence type="ECO:0000259" key="8">
    <source>
        <dbReference type="PROSITE" id="PS50158"/>
    </source>
</evidence>
<evidence type="ECO:0000256" key="2">
    <source>
        <dbReference type="ARBA" id="ARBA00001946"/>
    </source>
</evidence>
<dbReference type="Pfam" id="PF16631">
    <property type="entry name" value="TUTF7_u4"/>
    <property type="match status" value="1"/>
</dbReference>
<dbReference type="Gene3D" id="3.30.460.10">
    <property type="entry name" value="Beta Polymerase, domain 2"/>
    <property type="match status" value="1"/>
</dbReference>
<accession>A0A8C6G097</accession>
<evidence type="ECO:0000256" key="4">
    <source>
        <dbReference type="ARBA" id="ARBA00022723"/>
    </source>
</evidence>
<keyword evidence="3" id="KW-0808">Transferase</keyword>
<comment type="cofactor">
    <cofactor evidence="2">
        <name>Mg(2+)</name>
        <dbReference type="ChEBI" id="CHEBI:18420"/>
    </cofactor>
</comment>
<dbReference type="PROSITE" id="PS50158">
    <property type="entry name" value="ZF_CCHC"/>
    <property type="match status" value="2"/>
</dbReference>
<dbReference type="PANTHER" id="PTHR12271">
    <property type="entry name" value="POLY A POLYMERASE CID PAP -RELATED"/>
    <property type="match status" value="1"/>
</dbReference>
<comment type="cofactor">
    <cofactor evidence="1">
        <name>Mn(2+)</name>
        <dbReference type="ChEBI" id="CHEBI:29035"/>
    </cofactor>
</comment>
<keyword evidence="6" id="KW-0862">Zinc</keyword>
<organism evidence="9 10">
    <name type="scientific">Moschus moschiferus</name>
    <name type="common">Siberian musk deer</name>
    <name type="synonym">Moschus sibiricus</name>
    <dbReference type="NCBI Taxonomy" id="68415"/>
    <lineage>
        <taxon>Eukaryota</taxon>
        <taxon>Metazoa</taxon>
        <taxon>Chordata</taxon>
        <taxon>Craniata</taxon>
        <taxon>Vertebrata</taxon>
        <taxon>Euteleostomi</taxon>
        <taxon>Mammalia</taxon>
        <taxon>Eutheria</taxon>
        <taxon>Laurasiatheria</taxon>
        <taxon>Artiodactyla</taxon>
        <taxon>Ruminantia</taxon>
        <taxon>Pecora</taxon>
        <taxon>Moschidae</taxon>
        <taxon>Moschus</taxon>
    </lineage>
</organism>
<reference evidence="9" key="2">
    <citation type="submission" date="2025-09" db="UniProtKB">
        <authorList>
            <consortium name="Ensembl"/>
        </authorList>
    </citation>
    <scope>IDENTIFICATION</scope>
</reference>
<evidence type="ECO:0000256" key="3">
    <source>
        <dbReference type="ARBA" id="ARBA00022679"/>
    </source>
</evidence>
<proteinExistence type="predicted"/>
<evidence type="ECO:0000256" key="6">
    <source>
        <dbReference type="PROSITE-ProRule" id="PRU00047"/>
    </source>
</evidence>
<keyword evidence="4" id="KW-0479">Metal-binding</keyword>
<dbReference type="CDD" id="cd05402">
    <property type="entry name" value="NT_PAP_TUTase"/>
    <property type="match status" value="1"/>
</dbReference>
<dbReference type="SUPFAM" id="SSF81301">
    <property type="entry name" value="Nucleotidyltransferase"/>
    <property type="match status" value="1"/>
</dbReference>
<dbReference type="Gene3D" id="4.10.60.10">
    <property type="entry name" value="Zinc finger, CCHC-type"/>
    <property type="match status" value="1"/>
</dbReference>
<dbReference type="Pfam" id="PF00098">
    <property type="entry name" value="zf-CCHC"/>
    <property type="match status" value="2"/>
</dbReference>
<dbReference type="SUPFAM" id="SSF81631">
    <property type="entry name" value="PAP/OAS1 substrate-binding domain"/>
    <property type="match status" value="1"/>
</dbReference>
<dbReference type="SMART" id="SM00343">
    <property type="entry name" value="ZnF_C2HC"/>
    <property type="match status" value="2"/>
</dbReference>
<dbReference type="Proteomes" id="UP000694544">
    <property type="component" value="Unplaced"/>
</dbReference>
<feature type="compositionally biased region" description="Basic and acidic residues" evidence="7">
    <location>
        <begin position="300"/>
        <end position="317"/>
    </location>
</feature>
<evidence type="ECO:0000313" key="9">
    <source>
        <dbReference type="Ensembl" id="ENSMMSP00000031571.1"/>
    </source>
</evidence>
<evidence type="ECO:0000256" key="7">
    <source>
        <dbReference type="SAM" id="MobiDB-lite"/>
    </source>
</evidence>
<feature type="domain" description="CCHC-type" evidence="8">
    <location>
        <begin position="327"/>
        <end position="341"/>
    </location>
</feature>
<feature type="compositionally biased region" description="Basic and acidic residues" evidence="7">
    <location>
        <begin position="270"/>
        <end position="282"/>
    </location>
</feature>
<dbReference type="GeneTree" id="ENSGT00940000156859"/>
<dbReference type="Gene3D" id="1.10.1410.10">
    <property type="match status" value="1"/>
</dbReference>
<keyword evidence="6" id="KW-0863">Zinc-finger</keyword>
<feature type="region of interest" description="Disordered" evidence="7">
    <location>
        <begin position="270"/>
        <end position="317"/>
    </location>
</feature>
<dbReference type="InterPro" id="IPR002058">
    <property type="entry name" value="PAP_assoc"/>
</dbReference>
<dbReference type="GO" id="GO:0003676">
    <property type="term" value="F:nucleic acid binding"/>
    <property type="evidence" value="ECO:0007669"/>
    <property type="project" value="InterPro"/>
</dbReference>
<dbReference type="GO" id="GO:0050265">
    <property type="term" value="F:RNA uridylyltransferase activity"/>
    <property type="evidence" value="ECO:0007669"/>
    <property type="project" value="TreeGrafter"/>
</dbReference>
<dbReference type="Pfam" id="PF22600">
    <property type="entry name" value="MTPAP-like_central"/>
    <property type="match status" value="1"/>
</dbReference>
<dbReference type="PANTHER" id="PTHR12271:SF34">
    <property type="entry name" value="TERMINAL URIDYLYLTRANSFERASE 7"/>
    <property type="match status" value="1"/>
</dbReference>
<dbReference type="GO" id="GO:0031123">
    <property type="term" value="P:RNA 3'-end processing"/>
    <property type="evidence" value="ECO:0007669"/>
    <property type="project" value="TreeGrafter"/>
</dbReference>
<dbReference type="InterPro" id="IPR043519">
    <property type="entry name" value="NT_sf"/>
</dbReference>
<dbReference type="GO" id="GO:0008270">
    <property type="term" value="F:zinc ion binding"/>
    <property type="evidence" value="ECO:0007669"/>
    <property type="project" value="UniProtKB-KW"/>
</dbReference>
<keyword evidence="10" id="KW-1185">Reference proteome</keyword>
<dbReference type="InterPro" id="IPR036875">
    <property type="entry name" value="Znf_CCHC_sf"/>
</dbReference>
<dbReference type="SUPFAM" id="SSF57756">
    <property type="entry name" value="Retrovirus zinc finger-like domains"/>
    <property type="match status" value="2"/>
</dbReference>
<dbReference type="Pfam" id="PF03828">
    <property type="entry name" value="PAP_assoc"/>
    <property type="match status" value="1"/>
</dbReference>
<keyword evidence="5" id="KW-0460">Magnesium</keyword>
<evidence type="ECO:0000256" key="1">
    <source>
        <dbReference type="ARBA" id="ARBA00001936"/>
    </source>
</evidence>
<evidence type="ECO:0000256" key="5">
    <source>
        <dbReference type="ARBA" id="ARBA00022842"/>
    </source>
</evidence>
<reference evidence="9" key="1">
    <citation type="submission" date="2025-08" db="UniProtKB">
        <authorList>
            <consortium name="Ensembl"/>
        </authorList>
    </citation>
    <scope>IDENTIFICATION</scope>
</reference>
<dbReference type="InterPro" id="IPR001878">
    <property type="entry name" value="Znf_CCHC"/>
</dbReference>
<dbReference type="Ensembl" id="ENSMMST00000034708.1">
    <property type="protein sequence ID" value="ENSMMSP00000031571.1"/>
    <property type="gene ID" value="ENSMMSG00000023445.1"/>
</dbReference>
<dbReference type="InterPro" id="IPR054708">
    <property type="entry name" value="MTPAP-like_central"/>
</dbReference>
<evidence type="ECO:0000313" key="10">
    <source>
        <dbReference type="Proteomes" id="UP000694544"/>
    </source>
</evidence>
<name>A0A8C6G097_MOSMO</name>
<feature type="domain" description="CCHC-type" evidence="8">
    <location>
        <begin position="243"/>
        <end position="257"/>
    </location>
</feature>
<dbReference type="AlphaFoldDB" id="A0A8C6G097"/>